<proteinExistence type="predicted"/>
<evidence type="ECO:0000313" key="1">
    <source>
        <dbReference type="EMBL" id="TVX85591.1"/>
    </source>
</evidence>
<dbReference type="OrthoDB" id="2990152at2"/>
<dbReference type="AlphaFoldDB" id="A0A559ID41"/>
<dbReference type="Proteomes" id="UP000318102">
    <property type="component" value="Unassembled WGS sequence"/>
</dbReference>
<gene>
    <name evidence="1" type="ORF">FPZ44_24865</name>
</gene>
<evidence type="ECO:0000313" key="2">
    <source>
        <dbReference type="Proteomes" id="UP000318102"/>
    </source>
</evidence>
<protein>
    <submittedName>
        <fullName evidence="1">Uncharacterized protein</fullName>
    </submittedName>
</protein>
<accession>A0A559ID41</accession>
<name>A0A559ID41_9BACL</name>
<sequence>MNLVNLTSETINLIPEGLNGPIITIPPSGQVARSSTTYQEAKSKRKVINMIEVDGTQIPVLKPYMEIEGIPDPVENTIYIVHAMVTLRINRSDVVSVYEPIKNLKGEIIGYKSLGCGPSVEDLKV</sequence>
<reference evidence="1 2" key="1">
    <citation type="submission" date="2019-07" db="EMBL/GenBank/DDBJ databases">
        <authorList>
            <person name="Kim J."/>
        </authorList>
    </citation>
    <scope>NUCLEOTIDE SEQUENCE [LARGE SCALE GENOMIC DNA]</scope>
    <source>
        <strain evidence="1 2">N4</strain>
    </source>
</reference>
<organism evidence="1 2">
    <name type="scientific">Paenibacillus agilis</name>
    <dbReference type="NCBI Taxonomy" id="3020863"/>
    <lineage>
        <taxon>Bacteria</taxon>
        <taxon>Bacillati</taxon>
        <taxon>Bacillota</taxon>
        <taxon>Bacilli</taxon>
        <taxon>Bacillales</taxon>
        <taxon>Paenibacillaceae</taxon>
        <taxon>Paenibacillus</taxon>
    </lineage>
</organism>
<keyword evidence="2" id="KW-1185">Reference proteome</keyword>
<dbReference type="RefSeq" id="WP_144995109.1">
    <property type="nucleotide sequence ID" value="NZ_VNJK01000007.1"/>
</dbReference>
<dbReference type="EMBL" id="VNJK01000007">
    <property type="protein sequence ID" value="TVX85591.1"/>
    <property type="molecule type" value="Genomic_DNA"/>
</dbReference>
<comment type="caution">
    <text evidence="1">The sequence shown here is derived from an EMBL/GenBank/DDBJ whole genome shotgun (WGS) entry which is preliminary data.</text>
</comment>